<comment type="caution">
    <text evidence="2">The sequence shown here is derived from an EMBL/GenBank/DDBJ whole genome shotgun (WGS) entry which is preliminary data.</text>
</comment>
<dbReference type="EMBL" id="JBHRZF010000174">
    <property type="protein sequence ID" value="MFC3862126.1"/>
    <property type="molecule type" value="Genomic_DNA"/>
</dbReference>
<keyword evidence="1" id="KW-0812">Transmembrane</keyword>
<evidence type="ECO:0000256" key="1">
    <source>
        <dbReference type="SAM" id="Phobius"/>
    </source>
</evidence>
<organism evidence="2 3">
    <name type="scientific">Deinococcus antarcticus</name>
    <dbReference type="NCBI Taxonomy" id="1298767"/>
    <lineage>
        <taxon>Bacteria</taxon>
        <taxon>Thermotogati</taxon>
        <taxon>Deinococcota</taxon>
        <taxon>Deinococci</taxon>
        <taxon>Deinococcales</taxon>
        <taxon>Deinococcaceae</taxon>
        <taxon>Deinococcus</taxon>
    </lineage>
</organism>
<feature type="transmembrane region" description="Helical" evidence="1">
    <location>
        <begin position="108"/>
        <end position="124"/>
    </location>
</feature>
<dbReference type="RefSeq" id="WP_380079698.1">
    <property type="nucleotide sequence ID" value="NZ_JBHRZF010000174.1"/>
</dbReference>
<sequence>MNITDWLYRATLSMPACVKERVRAEMSAHLEEANALQSTDVVRVLGSPEKFNRELRRLYLTEKDWQSYRIDASDCRWNPGEWVALLFLVVLVWAQIKGTPASPSSMQLFVWMGLVVAYSLMLLGTQKLSPVRRRQWRHAAVMLSGLAVQWPYFAEFLGFPNPIPALPSYVLLICLLSLMLRHFIQLDLKIRRTMRIERHTEMTG</sequence>
<evidence type="ECO:0000313" key="3">
    <source>
        <dbReference type="Proteomes" id="UP001595748"/>
    </source>
</evidence>
<reference evidence="3" key="1">
    <citation type="journal article" date="2019" name="Int. J. Syst. Evol. Microbiol.">
        <title>The Global Catalogue of Microorganisms (GCM) 10K type strain sequencing project: providing services to taxonomists for standard genome sequencing and annotation.</title>
        <authorList>
            <consortium name="The Broad Institute Genomics Platform"/>
            <consortium name="The Broad Institute Genome Sequencing Center for Infectious Disease"/>
            <person name="Wu L."/>
            <person name="Ma J."/>
        </authorList>
    </citation>
    <scope>NUCLEOTIDE SEQUENCE [LARGE SCALE GENOMIC DNA]</scope>
    <source>
        <strain evidence="3">CCTCC AB 2013263</strain>
    </source>
</reference>
<feature type="transmembrane region" description="Helical" evidence="1">
    <location>
        <begin position="136"/>
        <end position="154"/>
    </location>
</feature>
<accession>A0ABV8AA55</accession>
<evidence type="ECO:0000313" key="2">
    <source>
        <dbReference type="EMBL" id="MFC3862126.1"/>
    </source>
</evidence>
<gene>
    <name evidence="2" type="ORF">ACFOPQ_15265</name>
</gene>
<keyword evidence="1" id="KW-1133">Transmembrane helix</keyword>
<feature type="transmembrane region" description="Helical" evidence="1">
    <location>
        <begin position="79"/>
        <end position="96"/>
    </location>
</feature>
<proteinExistence type="predicted"/>
<keyword evidence="3" id="KW-1185">Reference proteome</keyword>
<keyword evidence="1" id="KW-0472">Membrane</keyword>
<dbReference type="Proteomes" id="UP001595748">
    <property type="component" value="Unassembled WGS sequence"/>
</dbReference>
<feature type="transmembrane region" description="Helical" evidence="1">
    <location>
        <begin position="166"/>
        <end position="184"/>
    </location>
</feature>
<protein>
    <submittedName>
        <fullName evidence="2">Uncharacterized protein</fullName>
    </submittedName>
</protein>
<name>A0ABV8AA55_9DEIO</name>